<feature type="region of interest" description="Disordered" evidence="1">
    <location>
        <begin position="47"/>
        <end position="417"/>
    </location>
</feature>
<accession>A0A9P8VFD0</accession>
<keyword evidence="4" id="KW-1185">Reference proteome</keyword>
<evidence type="ECO:0000313" key="4">
    <source>
        <dbReference type="Proteomes" id="UP000770015"/>
    </source>
</evidence>
<feature type="compositionally biased region" description="Acidic residues" evidence="1">
    <location>
        <begin position="404"/>
        <end position="417"/>
    </location>
</feature>
<feature type="transmembrane region" description="Helical" evidence="2">
    <location>
        <begin position="12"/>
        <end position="30"/>
    </location>
</feature>
<evidence type="ECO:0000256" key="2">
    <source>
        <dbReference type="SAM" id="Phobius"/>
    </source>
</evidence>
<feature type="compositionally biased region" description="Low complexity" evidence="1">
    <location>
        <begin position="143"/>
        <end position="173"/>
    </location>
</feature>
<gene>
    <name evidence="3" type="ORF">F5X68DRAFT_77710</name>
</gene>
<feature type="compositionally biased region" description="Low complexity" evidence="1">
    <location>
        <begin position="68"/>
        <end position="80"/>
    </location>
</feature>
<organism evidence="3 4">
    <name type="scientific">Plectosphaerella plurivora</name>
    <dbReference type="NCBI Taxonomy" id="936078"/>
    <lineage>
        <taxon>Eukaryota</taxon>
        <taxon>Fungi</taxon>
        <taxon>Dikarya</taxon>
        <taxon>Ascomycota</taxon>
        <taxon>Pezizomycotina</taxon>
        <taxon>Sordariomycetes</taxon>
        <taxon>Hypocreomycetidae</taxon>
        <taxon>Glomerellales</taxon>
        <taxon>Plectosphaerellaceae</taxon>
        <taxon>Plectosphaerella</taxon>
    </lineage>
</organism>
<dbReference type="Proteomes" id="UP000770015">
    <property type="component" value="Unassembled WGS sequence"/>
</dbReference>
<feature type="compositionally biased region" description="Polar residues" evidence="1">
    <location>
        <begin position="259"/>
        <end position="280"/>
    </location>
</feature>
<comment type="caution">
    <text evidence="3">The sequence shown here is derived from an EMBL/GenBank/DDBJ whole genome shotgun (WGS) entry which is preliminary data.</text>
</comment>
<feature type="compositionally biased region" description="Polar residues" evidence="1">
    <location>
        <begin position="380"/>
        <end position="401"/>
    </location>
</feature>
<feature type="compositionally biased region" description="Basic and acidic residues" evidence="1">
    <location>
        <begin position="208"/>
        <end position="248"/>
    </location>
</feature>
<reference evidence="3" key="1">
    <citation type="journal article" date="2021" name="Nat. Commun.">
        <title>Genetic determinants of endophytism in the Arabidopsis root mycobiome.</title>
        <authorList>
            <person name="Mesny F."/>
            <person name="Miyauchi S."/>
            <person name="Thiergart T."/>
            <person name="Pickel B."/>
            <person name="Atanasova L."/>
            <person name="Karlsson M."/>
            <person name="Huettel B."/>
            <person name="Barry K.W."/>
            <person name="Haridas S."/>
            <person name="Chen C."/>
            <person name="Bauer D."/>
            <person name="Andreopoulos W."/>
            <person name="Pangilinan J."/>
            <person name="LaButti K."/>
            <person name="Riley R."/>
            <person name="Lipzen A."/>
            <person name="Clum A."/>
            <person name="Drula E."/>
            <person name="Henrissat B."/>
            <person name="Kohler A."/>
            <person name="Grigoriev I.V."/>
            <person name="Martin F.M."/>
            <person name="Hacquard S."/>
        </authorList>
    </citation>
    <scope>NUCLEOTIDE SEQUENCE</scope>
    <source>
        <strain evidence="3">MPI-SDFR-AT-0117</strain>
    </source>
</reference>
<protein>
    <submittedName>
        <fullName evidence="3">Uncharacterized protein</fullName>
    </submittedName>
</protein>
<dbReference type="EMBL" id="JAGSXJ010000008">
    <property type="protein sequence ID" value="KAH6689142.1"/>
    <property type="molecule type" value="Genomic_DNA"/>
</dbReference>
<evidence type="ECO:0000256" key="1">
    <source>
        <dbReference type="SAM" id="MobiDB-lite"/>
    </source>
</evidence>
<name>A0A9P8VFD0_9PEZI</name>
<keyword evidence="2" id="KW-0472">Membrane</keyword>
<feature type="compositionally biased region" description="Polar residues" evidence="1">
    <location>
        <begin position="315"/>
        <end position="325"/>
    </location>
</feature>
<evidence type="ECO:0000313" key="3">
    <source>
        <dbReference type="EMBL" id="KAH6689142.1"/>
    </source>
</evidence>
<proteinExistence type="predicted"/>
<keyword evidence="2" id="KW-0812">Transmembrane</keyword>
<sequence length="417" mass="44501">MSSSEYLSTSFIGGWVTVLAVAGAMGYQYYSKSQPAAKKEKAAVAANIPKKQNRAKKQRQEAFTAQKATAVETPAAVTTPSANSKKERDEESDNKAFAAQMANVKAGKKFDGKSNADKKQKQKSVKQSRAAEPLETKAEPEVEAAPASPEVEAADVDSSSAAASPEVAAADPSGVSDMLEPTSSGPSVLRLTDTDKVKQKAKVTKAPEQVESKKQRQNRKKAEERKLAREEDEKERKVLMEKQRRTAREAAGVPAKDGSQFTNAAVKSSAWTAGATNGTTPKKEETLEVQPLDTFESTKTDAPAASIAPAKQQPKDTSAWTSSLPSEEEQLEAAKAEDDAWATVPTKGSKKAKKTQSSENLVPSAPAKEARPAPAPLPVNGNSKKPTASYGSFSALTVDKTTAQDDDEDVEETEWDV</sequence>
<dbReference type="AlphaFoldDB" id="A0A9P8VFD0"/>
<keyword evidence="2" id="KW-1133">Transmembrane helix</keyword>
<feature type="compositionally biased region" description="Basic and acidic residues" evidence="1">
    <location>
        <begin position="108"/>
        <end position="119"/>
    </location>
</feature>
<dbReference type="OrthoDB" id="4207724at2759"/>